<evidence type="ECO:0000256" key="5">
    <source>
        <dbReference type="ARBA" id="ARBA00022737"/>
    </source>
</evidence>
<dbReference type="PANTHER" id="PTHR43979:SF1">
    <property type="entry name" value="PRE-MRNA-PROCESSING FACTOR 17"/>
    <property type="match status" value="1"/>
</dbReference>
<dbReference type="InterPro" id="IPR015943">
    <property type="entry name" value="WD40/YVTN_repeat-like_dom_sf"/>
</dbReference>
<feature type="region of interest" description="Disordered" evidence="10">
    <location>
        <begin position="1"/>
        <end position="55"/>
    </location>
</feature>
<dbReference type="InParanoid" id="A7TK89"/>
<evidence type="ECO:0000256" key="1">
    <source>
        <dbReference type="ARBA" id="ARBA00004123"/>
    </source>
</evidence>
<dbReference type="FunFam" id="2.130.10.10:FF:000034">
    <property type="entry name" value="Pre-mRNA-processing factor 17, putative"/>
    <property type="match status" value="1"/>
</dbReference>
<evidence type="ECO:0000256" key="2">
    <source>
        <dbReference type="ARBA" id="ARBA00022574"/>
    </source>
</evidence>
<dbReference type="GO" id="GO:0000974">
    <property type="term" value="C:Prp19 complex"/>
    <property type="evidence" value="ECO:0007669"/>
    <property type="project" value="EnsemblFungi"/>
</dbReference>
<sequence>MGLVEGYDSESSDASNYDGHEEVGQLQHLHNDANSQTTSKNNDTSRDSDNVVITELDHTKRRLKYSKSELRSFRKKRKSDSPWGKWSESESINSESDLEVNTDLNEYQDESQFKTLEKDVAEKSTFHGESEKDYKGRSFTYPPIDVECDLQKPALSFKCYLPKKEIYVYQGHRHGTTSLEFFPKTGHLFVSGGNDNVIRIWDFYHKRELLRDYIGHSKAIKTTNFNDDGKMFISSSFDKYVKIWDTETGKVRSKLRLNSTPNDVKFRPLNPNEYIVGLSNSQIKHYDTRVSEKQGLIQVYDHHQSSILNLRYFPDGTKFISSSEDKSVRIWENQINIPIKQISDTAQHSMPFINIHPQGHYFSTQSMDNTIYSFGMKPKYKRYPKKTFKGHTSSGFGIELAFSPDGKYICSGDANSRLFIWDWVTTRLLRTFEVPGKKPVTQVAWNPQETSKVICSGQTGEIYLYD</sequence>
<evidence type="ECO:0000256" key="10">
    <source>
        <dbReference type="SAM" id="MobiDB-lite"/>
    </source>
</evidence>
<evidence type="ECO:0000256" key="8">
    <source>
        <dbReference type="ARBA" id="ARBA00068146"/>
    </source>
</evidence>
<dbReference type="GO" id="GO:0000350">
    <property type="term" value="P:generation of catalytic spliceosome for second transesterification step"/>
    <property type="evidence" value="ECO:0007669"/>
    <property type="project" value="EnsemblFungi"/>
</dbReference>
<evidence type="ECO:0000313" key="11">
    <source>
        <dbReference type="EMBL" id="EDO17324.1"/>
    </source>
</evidence>
<dbReference type="GO" id="GO:0071013">
    <property type="term" value="C:catalytic step 2 spliceosome"/>
    <property type="evidence" value="ECO:0007669"/>
    <property type="project" value="InterPro"/>
</dbReference>
<dbReference type="GO" id="GO:0071014">
    <property type="term" value="C:post-mRNA release spliceosomal complex"/>
    <property type="evidence" value="ECO:0007669"/>
    <property type="project" value="EnsemblFungi"/>
</dbReference>
<dbReference type="KEGG" id="vpo:Kpol_1062p32"/>
<organism evidence="12">
    <name type="scientific">Vanderwaltozyma polyspora (strain ATCC 22028 / DSM 70294 / BCRC 21397 / CBS 2163 / NBRC 10782 / NRRL Y-8283 / UCD 57-17)</name>
    <name type="common">Kluyveromyces polysporus</name>
    <dbReference type="NCBI Taxonomy" id="436907"/>
    <lineage>
        <taxon>Eukaryota</taxon>
        <taxon>Fungi</taxon>
        <taxon>Dikarya</taxon>
        <taxon>Ascomycota</taxon>
        <taxon>Saccharomycotina</taxon>
        <taxon>Saccharomycetes</taxon>
        <taxon>Saccharomycetales</taxon>
        <taxon>Saccharomycetaceae</taxon>
        <taxon>Vanderwaltozyma</taxon>
    </lineage>
</organism>
<proteinExistence type="predicted"/>
<dbReference type="PANTHER" id="PTHR43979">
    <property type="entry name" value="PRE-MRNA-PROCESSING FACTOR 17"/>
    <property type="match status" value="1"/>
</dbReference>
<dbReference type="InterPro" id="IPR032847">
    <property type="entry name" value="PRPF17"/>
</dbReference>
<dbReference type="STRING" id="436907.A7TK89"/>
<feature type="compositionally biased region" description="Polar residues" evidence="10">
    <location>
        <begin position="32"/>
        <end position="42"/>
    </location>
</feature>
<dbReference type="GO" id="GO:0045292">
    <property type="term" value="P:mRNA cis splicing, via spliceosome"/>
    <property type="evidence" value="ECO:0007669"/>
    <property type="project" value="EnsemblFungi"/>
</dbReference>
<dbReference type="GeneID" id="5545532"/>
<dbReference type="GO" id="GO:0003729">
    <property type="term" value="F:mRNA binding"/>
    <property type="evidence" value="ECO:0007669"/>
    <property type="project" value="TreeGrafter"/>
</dbReference>
<dbReference type="GO" id="GO:0000389">
    <property type="term" value="P:mRNA 3'-splice site recognition"/>
    <property type="evidence" value="ECO:0007669"/>
    <property type="project" value="EnsemblFungi"/>
</dbReference>
<dbReference type="SUPFAM" id="SSF50978">
    <property type="entry name" value="WD40 repeat-like"/>
    <property type="match status" value="1"/>
</dbReference>
<dbReference type="PROSITE" id="PS50294">
    <property type="entry name" value="WD_REPEATS_REGION"/>
    <property type="match status" value="3"/>
</dbReference>
<dbReference type="SMART" id="SM00320">
    <property type="entry name" value="WD40"/>
    <property type="match status" value="6"/>
</dbReference>
<feature type="region of interest" description="Disordered" evidence="10">
    <location>
        <begin position="78"/>
        <end position="100"/>
    </location>
</feature>
<dbReference type="eggNOG" id="KOG0282">
    <property type="taxonomic scope" value="Eukaryota"/>
</dbReference>
<dbReference type="CDD" id="cd00200">
    <property type="entry name" value="WD40"/>
    <property type="match status" value="1"/>
</dbReference>
<comment type="subcellular location">
    <subcellularLocation>
        <location evidence="1">Nucleus</location>
    </subcellularLocation>
</comment>
<feature type="repeat" description="WD" evidence="9">
    <location>
        <begin position="400"/>
        <end position="431"/>
    </location>
</feature>
<dbReference type="InterPro" id="IPR036322">
    <property type="entry name" value="WD40_repeat_dom_sf"/>
</dbReference>
<keyword evidence="3" id="KW-0507">mRNA processing</keyword>
<dbReference type="GO" id="GO:0000386">
    <property type="term" value="F:second spliceosomal transesterification activity"/>
    <property type="evidence" value="ECO:0007669"/>
    <property type="project" value="EnsemblFungi"/>
</dbReference>
<evidence type="ECO:0000256" key="7">
    <source>
        <dbReference type="ARBA" id="ARBA00023242"/>
    </source>
</evidence>
<protein>
    <recommendedName>
        <fullName evidence="8">Pre-mRNA-processing factor 17</fullName>
    </recommendedName>
</protein>
<dbReference type="InterPro" id="IPR020472">
    <property type="entry name" value="WD40_PAC1"/>
</dbReference>
<dbReference type="FunCoup" id="A7TK89">
    <property type="interactions" value="905"/>
</dbReference>
<keyword evidence="12" id="KW-1185">Reference proteome</keyword>
<dbReference type="Pfam" id="PF00400">
    <property type="entry name" value="WD40"/>
    <property type="match status" value="4"/>
</dbReference>
<dbReference type="Proteomes" id="UP000000267">
    <property type="component" value="Unassembled WGS sequence"/>
</dbReference>
<feature type="repeat" description="WD" evidence="9">
    <location>
        <begin position="213"/>
        <end position="254"/>
    </location>
</feature>
<keyword evidence="7" id="KW-0539">Nucleus</keyword>
<dbReference type="AlphaFoldDB" id="A7TK89"/>
<accession>A7TK89</accession>
<keyword evidence="2 9" id="KW-0853">WD repeat</keyword>
<dbReference type="OrthoDB" id="10257301at2759"/>
<evidence type="ECO:0000256" key="3">
    <source>
        <dbReference type="ARBA" id="ARBA00022664"/>
    </source>
</evidence>
<evidence type="ECO:0000256" key="9">
    <source>
        <dbReference type="PROSITE-ProRule" id="PRU00221"/>
    </source>
</evidence>
<feature type="repeat" description="WD" evidence="9">
    <location>
        <begin position="300"/>
        <end position="332"/>
    </location>
</feature>
<dbReference type="HOGENOM" id="CLU_022571_0_0_1"/>
<evidence type="ECO:0000313" key="12">
    <source>
        <dbReference type="Proteomes" id="UP000000267"/>
    </source>
</evidence>
<feature type="repeat" description="WD" evidence="9">
    <location>
        <begin position="169"/>
        <end position="211"/>
    </location>
</feature>
<dbReference type="PRINTS" id="PR00320">
    <property type="entry name" value="GPROTEINBRPT"/>
</dbReference>
<keyword evidence="6" id="KW-0508">mRNA splicing</keyword>
<dbReference type="PROSITE" id="PS50082">
    <property type="entry name" value="WD_REPEATS_2"/>
    <property type="match status" value="4"/>
</dbReference>
<name>A7TK89_VANPO</name>
<dbReference type="InterPro" id="IPR001680">
    <property type="entry name" value="WD40_rpt"/>
</dbReference>
<evidence type="ECO:0000256" key="6">
    <source>
        <dbReference type="ARBA" id="ARBA00023187"/>
    </source>
</evidence>
<dbReference type="EMBL" id="DS480406">
    <property type="protein sequence ID" value="EDO17324.1"/>
    <property type="molecule type" value="Genomic_DNA"/>
</dbReference>
<dbReference type="OMA" id="AMWDVEA"/>
<keyword evidence="5" id="KW-0677">Repeat</keyword>
<dbReference type="GO" id="GO:0000348">
    <property type="term" value="P:mRNA branch site recognition"/>
    <property type="evidence" value="ECO:0007669"/>
    <property type="project" value="EnsemblFungi"/>
</dbReference>
<dbReference type="Gene3D" id="2.130.10.10">
    <property type="entry name" value="YVTN repeat-like/Quinoprotein amine dehydrogenase"/>
    <property type="match status" value="1"/>
</dbReference>
<evidence type="ECO:0000256" key="4">
    <source>
        <dbReference type="ARBA" id="ARBA00022728"/>
    </source>
</evidence>
<dbReference type="GO" id="GO:0034399">
    <property type="term" value="C:nuclear periphery"/>
    <property type="evidence" value="ECO:0007669"/>
    <property type="project" value="EnsemblFungi"/>
</dbReference>
<dbReference type="RefSeq" id="XP_001645182.1">
    <property type="nucleotide sequence ID" value="XM_001645132.1"/>
</dbReference>
<reference evidence="11 12" key="1">
    <citation type="journal article" date="2007" name="Proc. Natl. Acad. Sci. U.S.A.">
        <title>Independent sorting-out of thousands of duplicated gene pairs in two yeast species descended from a whole-genome duplication.</title>
        <authorList>
            <person name="Scannell D.R."/>
            <person name="Frank A.C."/>
            <person name="Conant G.C."/>
            <person name="Byrne K.P."/>
            <person name="Woolfit M."/>
            <person name="Wolfe K.H."/>
        </authorList>
    </citation>
    <scope>NUCLEOTIDE SEQUENCE [LARGE SCALE GENOMIC DNA]</scope>
    <source>
        <strain evidence="12">ATCC 22028 / DSM 70294 / BCRC 21397 / CBS 2163 / NBRC 10782 / NRRL Y-8283 / UCD 57-17</strain>
    </source>
</reference>
<gene>
    <name evidence="11" type="ORF">Kpol_1062p32</name>
</gene>
<keyword evidence="4" id="KW-0747">Spliceosome</keyword>